<dbReference type="AlphaFoldDB" id="A0A7X9ZZM1"/>
<evidence type="ECO:0000256" key="1">
    <source>
        <dbReference type="ARBA" id="ARBA00023002"/>
    </source>
</evidence>
<name>A0A7X9ZZM1_9BURK</name>
<dbReference type="EMBL" id="JABBFZ010000011">
    <property type="protein sequence ID" value="NML32948.1"/>
    <property type="molecule type" value="Genomic_DNA"/>
</dbReference>
<sequence>MQLILQDDFRHAMRRLAASVNIVTCQKSGVWHGMTATAVTSLCLEPPSLLVCVNRTASFHAALCDAEMFCVNILGTQHLDVSNAFGRKVDNPAEKFTTGSWQADRTGSPFLVDAQSNVFCKVASVFSYGTHDIFVGVCESILTADPDTPELPLLYANGRYASPACL</sequence>
<dbReference type="GO" id="GO:0006208">
    <property type="term" value="P:pyrimidine nucleobase catabolic process"/>
    <property type="evidence" value="ECO:0007669"/>
    <property type="project" value="TreeGrafter"/>
</dbReference>
<dbReference type="InterPro" id="IPR050268">
    <property type="entry name" value="NADH-dep_flavin_reductase"/>
</dbReference>
<dbReference type="GO" id="GO:0042602">
    <property type="term" value="F:riboflavin reductase (NADPH) activity"/>
    <property type="evidence" value="ECO:0007669"/>
    <property type="project" value="TreeGrafter"/>
</dbReference>
<evidence type="ECO:0000313" key="4">
    <source>
        <dbReference type="Proteomes" id="UP000583127"/>
    </source>
</evidence>
<keyword evidence="4" id="KW-1185">Reference proteome</keyword>
<dbReference type="Pfam" id="PF01613">
    <property type="entry name" value="Flavin_Reduct"/>
    <property type="match status" value="1"/>
</dbReference>
<feature type="domain" description="Flavin reductase like" evidence="2">
    <location>
        <begin position="13"/>
        <end position="162"/>
    </location>
</feature>
<dbReference type="InterPro" id="IPR012349">
    <property type="entry name" value="Split_barrel_FMN-bd"/>
</dbReference>
<dbReference type="InterPro" id="IPR002563">
    <property type="entry name" value="Flavin_Rdtase-like_dom"/>
</dbReference>
<evidence type="ECO:0000259" key="2">
    <source>
        <dbReference type="SMART" id="SM00903"/>
    </source>
</evidence>
<organism evidence="3 4">
    <name type="scientific">Paraburkholderia antibiotica</name>
    <dbReference type="NCBI Taxonomy" id="2728839"/>
    <lineage>
        <taxon>Bacteria</taxon>
        <taxon>Pseudomonadati</taxon>
        <taxon>Pseudomonadota</taxon>
        <taxon>Betaproteobacteria</taxon>
        <taxon>Burkholderiales</taxon>
        <taxon>Burkholderiaceae</taxon>
        <taxon>Paraburkholderia</taxon>
    </lineage>
</organism>
<comment type="caution">
    <text evidence="3">The sequence shown here is derived from an EMBL/GenBank/DDBJ whole genome shotgun (WGS) entry which is preliminary data.</text>
</comment>
<protein>
    <submittedName>
        <fullName evidence="3">Flavin reductase</fullName>
    </submittedName>
</protein>
<proteinExistence type="predicted"/>
<dbReference type="PANTHER" id="PTHR30466:SF1">
    <property type="entry name" value="FMN REDUCTASE (NADH) RUTF"/>
    <property type="match status" value="1"/>
</dbReference>
<dbReference type="RefSeq" id="WP_169499190.1">
    <property type="nucleotide sequence ID" value="NZ_JABBFZ010000011.1"/>
</dbReference>
<dbReference type="Gene3D" id="2.30.110.10">
    <property type="entry name" value="Electron Transport, Fmn-binding Protein, Chain A"/>
    <property type="match status" value="1"/>
</dbReference>
<dbReference type="PANTHER" id="PTHR30466">
    <property type="entry name" value="FLAVIN REDUCTASE"/>
    <property type="match status" value="1"/>
</dbReference>
<accession>A0A7X9ZZM1</accession>
<reference evidence="3 4" key="1">
    <citation type="submission" date="2020-04" db="EMBL/GenBank/DDBJ databases">
        <title>Paraburkholderia sp. G-4-1-8 isolated from soil.</title>
        <authorList>
            <person name="Dahal R.H."/>
        </authorList>
    </citation>
    <scope>NUCLEOTIDE SEQUENCE [LARGE SCALE GENOMIC DNA]</scope>
    <source>
        <strain evidence="3 4">G-4-1-8</strain>
    </source>
</reference>
<evidence type="ECO:0000313" key="3">
    <source>
        <dbReference type="EMBL" id="NML32948.1"/>
    </source>
</evidence>
<dbReference type="GO" id="GO:0010181">
    <property type="term" value="F:FMN binding"/>
    <property type="evidence" value="ECO:0007669"/>
    <property type="project" value="InterPro"/>
</dbReference>
<dbReference type="Proteomes" id="UP000583127">
    <property type="component" value="Unassembled WGS sequence"/>
</dbReference>
<dbReference type="SMART" id="SM00903">
    <property type="entry name" value="Flavin_Reduct"/>
    <property type="match status" value="1"/>
</dbReference>
<gene>
    <name evidence="3" type="ORF">HHL14_19180</name>
</gene>
<keyword evidence="1" id="KW-0560">Oxidoreductase</keyword>
<dbReference type="SUPFAM" id="SSF50475">
    <property type="entry name" value="FMN-binding split barrel"/>
    <property type="match status" value="1"/>
</dbReference>